<evidence type="ECO:0000313" key="2">
    <source>
        <dbReference type="Proteomes" id="UP000193978"/>
    </source>
</evidence>
<dbReference type="EMBL" id="CP019948">
    <property type="protein sequence ID" value="ARN82566.1"/>
    <property type="molecule type" value="Genomic_DNA"/>
</dbReference>
<accession>A0A1W6MYF4</accession>
<organism evidence="1 2">
    <name type="scientific">Methylocystis bryophila</name>
    <dbReference type="NCBI Taxonomy" id="655015"/>
    <lineage>
        <taxon>Bacteria</taxon>
        <taxon>Pseudomonadati</taxon>
        <taxon>Pseudomonadota</taxon>
        <taxon>Alphaproteobacteria</taxon>
        <taxon>Hyphomicrobiales</taxon>
        <taxon>Methylocystaceae</taxon>
        <taxon>Methylocystis</taxon>
    </lineage>
</organism>
<dbReference type="Proteomes" id="UP000193978">
    <property type="component" value="Chromosome"/>
</dbReference>
<protein>
    <submittedName>
        <fullName evidence="1">Uncharacterized protein</fullName>
    </submittedName>
</protein>
<gene>
    <name evidence="1" type="ORF">B1812_17395</name>
</gene>
<dbReference type="STRING" id="655015.B1812_17395"/>
<sequence>MLRRRAISERLRRCGKAEARLTFAQGAAEVARKDRAAVEGGAATGIFERRRSAGATWIARFTRKHIAIPLNLRGARAPAHEGRDRQESG</sequence>
<evidence type="ECO:0000313" key="1">
    <source>
        <dbReference type="EMBL" id="ARN82566.1"/>
    </source>
</evidence>
<proteinExistence type="predicted"/>
<dbReference type="KEGG" id="mbry:B1812_17395"/>
<keyword evidence="2" id="KW-1185">Reference proteome</keyword>
<reference evidence="1 2" key="1">
    <citation type="submission" date="2017-02" db="EMBL/GenBank/DDBJ databases">
        <authorList>
            <person name="Peterson S.W."/>
        </authorList>
    </citation>
    <scope>NUCLEOTIDE SEQUENCE [LARGE SCALE GENOMIC DNA]</scope>
    <source>
        <strain evidence="1 2">S285</strain>
    </source>
</reference>
<dbReference type="AlphaFoldDB" id="A0A1W6MYF4"/>
<name>A0A1W6MYF4_9HYPH</name>